<dbReference type="Proteomes" id="UP001519363">
    <property type="component" value="Unassembled WGS sequence"/>
</dbReference>
<evidence type="ECO:0000313" key="1">
    <source>
        <dbReference type="EMBL" id="MBP2472359.1"/>
    </source>
</evidence>
<dbReference type="EMBL" id="JAGIOO010000001">
    <property type="protein sequence ID" value="MBP2472359.1"/>
    <property type="molecule type" value="Genomic_DNA"/>
</dbReference>
<organism evidence="1 2">
    <name type="scientific">Crossiella equi</name>
    <dbReference type="NCBI Taxonomy" id="130796"/>
    <lineage>
        <taxon>Bacteria</taxon>
        <taxon>Bacillati</taxon>
        <taxon>Actinomycetota</taxon>
        <taxon>Actinomycetes</taxon>
        <taxon>Pseudonocardiales</taxon>
        <taxon>Pseudonocardiaceae</taxon>
        <taxon>Crossiella</taxon>
    </lineage>
</organism>
<accession>A0ABS5A803</accession>
<proteinExistence type="predicted"/>
<comment type="caution">
    <text evidence="1">The sequence shown here is derived from an EMBL/GenBank/DDBJ whole genome shotgun (WGS) entry which is preliminary data.</text>
</comment>
<gene>
    <name evidence="1" type="ORF">JOF53_001231</name>
</gene>
<sequence>MKALGIALDLLTTPAPDAPAAVITLREALSASPDLPPAVRGYTEAACRHLEYGEVLEARMLLTAARKAASGGPRRVRIPSQAIPTLTLADPVV</sequence>
<dbReference type="RefSeq" id="WP_086788466.1">
    <property type="nucleotide sequence ID" value="NZ_JAGIOO010000001.1"/>
</dbReference>
<evidence type="ECO:0000313" key="2">
    <source>
        <dbReference type="Proteomes" id="UP001519363"/>
    </source>
</evidence>
<protein>
    <submittedName>
        <fullName evidence="1">Uncharacterized protein</fullName>
    </submittedName>
</protein>
<keyword evidence="2" id="KW-1185">Reference proteome</keyword>
<reference evidence="1 2" key="1">
    <citation type="submission" date="2021-03" db="EMBL/GenBank/DDBJ databases">
        <title>Sequencing the genomes of 1000 actinobacteria strains.</title>
        <authorList>
            <person name="Klenk H.-P."/>
        </authorList>
    </citation>
    <scope>NUCLEOTIDE SEQUENCE [LARGE SCALE GENOMIC DNA]</scope>
    <source>
        <strain evidence="1 2">DSM 44580</strain>
    </source>
</reference>
<name>A0ABS5A803_9PSEU</name>